<dbReference type="InterPro" id="IPR002881">
    <property type="entry name" value="DUF58"/>
</dbReference>
<evidence type="ECO:0000313" key="3">
    <source>
        <dbReference type="Proteomes" id="UP000230791"/>
    </source>
</evidence>
<evidence type="ECO:0000313" key="2">
    <source>
        <dbReference type="EMBL" id="PIT70987.1"/>
    </source>
</evidence>
<dbReference type="Proteomes" id="UP000230791">
    <property type="component" value="Unassembled WGS sequence"/>
</dbReference>
<proteinExistence type="predicted"/>
<organism evidence="2 3">
    <name type="scientific">Bartonella tribocorum</name>
    <dbReference type="NCBI Taxonomy" id="85701"/>
    <lineage>
        <taxon>Bacteria</taxon>
        <taxon>Pseudomonadati</taxon>
        <taxon>Pseudomonadota</taxon>
        <taxon>Alphaproteobacteria</taxon>
        <taxon>Hyphomicrobiales</taxon>
        <taxon>Bartonellaceae</taxon>
        <taxon>Bartonella</taxon>
    </lineage>
</organism>
<protein>
    <submittedName>
        <fullName evidence="2">DUF58 domain-containing protein</fullName>
    </submittedName>
</protein>
<sequence>MALGKKVLQKSPLSLAKELYKETGKMPHLLLQARHIANTLITGWHGQRKRGNGENFWQFRPYMEGESINRIDWRRSARDENMYLREHEWQMTQTVWLWPDQSASMHYCSRFSKISKGNHAIILTLALASLLVQSGEHIAIPNLIPPTITSNVVERIAFALENHLNENPFPDFSTITRFSHAIIMSDFLDHPEKIIQHLNVLSTKQVTAHLIEIADPAEESFPYTGHTEFYDPETKEKHILGKAENLRKSYCKLYQARRQELVNFCARQGWSYHVSTTDKPLTETILHLANTMSDSSLQKRRAL</sequence>
<dbReference type="PANTHER" id="PTHR33608">
    <property type="entry name" value="BLL2464 PROTEIN"/>
    <property type="match status" value="1"/>
</dbReference>
<accession>A0A2M6UXV3</accession>
<comment type="caution">
    <text evidence="2">The sequence shown here is derived from an EMBL/GenBank/DDBJ whole genome shotgun (WGS) entry which is preliminary data.</text>
</comment>
<dbReference type="PANTHER" id="PTHR33608:SF6">
    <property type="entry name" value="BLL2464 PROTEIN"/>
    <property type="match status" value="1"/>
</dbReference>
<dbReference type="Pfam" id="PF01882">
    <property type="entry name" value="DUF58"/>
    <property type="match status" value="1"/>
</dbReference>
<evidence type="ECO:0000259" key="1">
    <source>
        <dbReference type="Pfam" id="PF01882"/>
    </source>
</evidence>
<reference evidence="2 3" key="1">
    <citation type="submission" date="2017-06" db="EMBL/GenBank/DDBJ databases">
        <title>Draft genome of Bartonella tribocorum C635.</title>
        <authorList>
            <person name="Hadjadj L."/>
            <person name="Jiyipong T."/>
            <person name="Diene S.M."/>
            <person name="Morand S."/>
            <person name="Rolain J.-M."/>
        </authorList>
    </citation>
    <scope>NUCLEOTIDE SEQUENCE [LARGE SCALE GENOMIC DNA]</scope>
    <source>
        <strain evidence="2 3">C635</strain>
    </source>
</reference>
<name>A0A2M6UXV3_9HYPH</name>
<dbReference type="OrthoDB" id="9794556at2"/>
<dbReference type="RefSeq" id="WP_100129942.1">
    <property type="nucleotide sequence ID" value="NZ_CADDYJ010000003.1"/>
</dbReference>
<dbReference type="EMBL" id="NJPP01000002">
    <property type="protein sequence ID" value="PIT70987.1"/>
    <property type="molecule type" value="Genomic_DNA"/>
</dbReference>
<dbReference type="AlphaFoldDB" id="A0A2M6UXV3"/>
<feature type="domain" description="DUF58" evidence="1">
    <location>
        <begin position="59"/>
        <end position="259"/>
    </location>
</feature>
<gene>
    <name evidence="2" type="ORF">CEV08_01035</name>
</gene>